<evidence type="ECO:0000313" key="9">
    <source>
        <dbReference type="EMBL" id="NYS93781.1"/>
    </source>
</evidence>
<feature type="domain" description="HTH luxR-type" evidence="7">
    <location>
        <begin position="181"/>
        <end position="246"/>
    </location>
</feature>
<dbReference type="PROSITE" id="PS50043">
    <property type="entry name" value="HTH_LUXR_2"/>
    <property type="match status" value="1"/>
</dbReference>
<reference evidence="9 10" key="1">
    <citation type="submission" date="2020-07" db="EMBL/GenBank/DDBJ databases">
        <title>MOT database genomes.</title>
        <authorList>
            <person name="Joseph S."/>
            <person name="Aduse-Opoku J."/>
            <person name="Hashim A."/>
            <person name="Wade W."/>
            <person name="Curtis M."/>
        </authorList>
    </citation>
    <scope>NUCLEOTIDE SEQUENCE [LARGE SCALE GENOMIC DNA]</scope>
    <source>
        <strain evidence="9 10">DSM 100099</strain>
    </source>
</reference>
<dbReference type="PRINTS" id="PR00038">
    <property type="entry name" value="HTHLUXR"/>
</dbReference>
<dbReference type="RefSeq" id="WP_179913339.1">
    <property type="nucleotide sequence ID" value="NZ_JACBYE010000020.1"/>
</dbReference>
<dbReference type="Pfam" id="PF00072">
    <property type="entry name" value="Response_reg"/>
    <property type="match status" value="1"/>
</dbReference>
<keyword evidence="4" id="KW-0804">Transcription</keyword>
<evidence type="ECO:0000256" key="4">
    <source>
        <dbReference type="ARBA" id="ARBA00023163"/>
    </source>
</evidence>
<accession>A0A853ETF0</accession>
<dbReference type="InterPro" id="IPR011006">
    <property type="entry name" value="CheY-like_superfamily"/>
</dbReference>
<dbReference type="InterPro" id="IPR000792">
    <property type="entry name" value="Tscrpt_reg_LuxR_C"/>
</dbReference>
<dbReference type="AlphaFoldDB" id="A0A853ETF0"/>
<dbReference type="PROSITE" id="PS00622">
    <property type="entry name" value="HTH_LUXR_1"/>
    <property type="match status" value="1"/>
</dbReference>
<dbReference type="SUPFAM" id="SSF52172">
    <property type="entry name" value="CheY-like"/>
    <property type="match status" value="1"/>
</dbReference>
<evidence type="ECO:0000256" key="3">
    <source>
        <dbReference type="ARBA" id="ARBA00023125"/>
    </source>
</evidence>
<evidence type="ECO:0000256" key="5">
    <source>
        <dbReference type="PROSITE-ProRule" id="PRU00169"/>
    </source>
</evidence>
<keyword evidence="3" id="KW-0238">DNA-binding</keyword>
<dbReference type="PANTHER" id="PTHR43214:SF24">
    <property type="entry name" value="TRANSCRIPTIONAL REGULATORY PROTEIN NARL-RELATED"/>
    <property type="match status" value="1"/>
</dbReference>
<dbReference type="InterPro" id="IPR039420">
    <property type="entry name" value="WalR-like"/>
</dbReference>
<dbReference type="Proteomes" id="UP000561011">
    <property type="component" value="Unassembled WGS sequence"/>
</dbReference>
<dbReference type="CDD" id="cd06170">
    <property type="entry name" value="LuxR_C_like"/>
    <property type="match status" value="1"/>
</dbReference>
<evidence type="ECO:0000259" key="8">
    <source>
        <dbReference type="PROSITE" id="PS50110"/>
    </source>
</evidence>
<dbReference type="SUPFAM" id="SSF46894">
    <property type="entry name" value="C-terminal effector domain of the bipartite response regulators"/>
    <property type="match status" value="1"/>
</dbReference>
<proteinExistence type="predicted"/>
<dbReference type="GO" id="GO:0000160">
    <property type="term" value="P:phosphorelay signal transduction system"/>
    <property type="evidence" value="ECO:0007669"/>
    <property type="project" value="InterPro"/>
</dbReference>
<evidence type="ECO:0000313" key="10">
    <source>
        <dbReference type="Proteomes" id="UP000561011"/>
    </source>
</evidence>
<keyword evidence="2" id="KW-0805">Transcription regulation</keyword>
<evidence type="ECO:0000256" key="2">
    <source>
        <dbReference type="ARBA" id="ARBA00023015"/>
    </source>
</evidence>
<dbReference type="PROSITE" id="PS50110">
    <property type="entry name" value="RESPONSE_REGULATORY"/>
    <property type="match status" value="1"/>
</dbReference>
<protein>
    <submittedName>
        <fullName evidence="9">Response regulator transcription factor</fullName>
    </submittedName>
</protein>
<dbReference type="GO" id="GO:0006355">
    <property type="term" value="P:regulation of DNA-templated transcription"/>
    <property type="evidence" value="ECO:0007669"/>
    <property type="project" value="InterPro"/>
</dbReference>
<keyword evidence="10" id="KW-1185">Reference proteome</keyword>
<feature type="modified residue" description="4-aspartylphosphate" evidence="5">
    <location>
        <position position="54"/>
    </location>
</feature>
<dbReference type="InterPro" id="IPR058245">
    <property type="entry name" value="NreC/VraR/RcsB-like_REC"/>
</dbReference>
<dbReference type="SMART" id="SM00448">
    <property type="entry name" value="REC"/>
    <property type="match status" value="1"/>
</dbReference>
<dbReference type="InterPro" id="IPR001789">
    <property type="entry name" value="Sig_transdc_resp-reg_receiver"/>
</dbReference>
<evidence type="ECO:0000256" key="1">
    <source>
        <dbReference type="ARBA" id="ARBA00022553"/>
    </source>
</evidence>
<dbReference type="GO" id="GO:0003677">
    <property type="term" value="F:DNA binding"/>
    <property type="evidence" value="ECO:0007669"/>
    <property type="project" value="UniProtKB-KW"/>
</dbReference>
<feature type="domain" description="Response regulatory" evidence="8">
    <location>
        <begin position="3"/>
        <end position="141"/>
    </location>
</feature>
<dbReference type="Gene3D" id="3.40.50.2300">
    <property type="match status" value="1"/>
</dbReference>
<organism evidence="9 10">
    <name type="scientific">Sanguibacter inulinus</name>
    <dbReference type="NCBI Taxonomy" id="60922"/>
    <lineage>
        <taxon>Bacteria</taxon>
        <taxon>Bacillati</taxon>
        <taxon>Actinomycetota</taxon>
        <taxon>Actinomycetes</taxon>
        <taxon>Micrococcales</taxon>
        <taxon>Sanguibacteraceae</taxon>
        <taxon>Sanguibacter</taxon>
    </lineage>
</organism>
<dbReference type="CDD" id="cd17535">
    <property type="entry name" value="REC_NarL-like"/>
    <property type="match status" value="1"/>
</dbReference>
<dbReference type="InterPro" id="IPR016032">
    <property type="entry name" value="Sig_transdc_resp-reg_C-effctor"/>
</dbReference>
<dbReference type="Pfam" id="PF00196">
    <property type="entry name" value="GerE"/>
    <property type="match status" value="1"/>
</dbReference>
<evidence type="ECO:0000256" key="6">
    <source>
        <dbReference type="SAM" id="MobiDB-lite"/>
    </source>
</evidence>
<evidence type="ECO:0000259" key="7">
    <source>
        <dbReference type="PROSITE" id="PS50043"/>
    </source>
</evidence>
<sequence length="247" mass="25581">MIRTLIVDDDALVRAGLRLMLAGAPDIEVVGEVADGSLVADAVAEHRPDVVLMDIRMPVMDGIAATRALRGGTQTSAQPGEPAGADADSGAAPEVEAPQVIVLTTFGGDETILGALQAGASGYLLKHTPPEEIVDAVRRTAHGDPVLSPDVMKVLIDRATAESVPGAAAAAPVGSSRADQAVARLSVLSNRERDVASAVAQGLSNTEIAEQMYLSMGTVKSHISSALTKLDFTNRIQLALLAYEAER</sequence>
<gene>
    <name evidence="9" type="ORF">HZZ10_09640</name>
</gene>
<dbReference type="PANTHER" id="PTHR43214">
    <property type="entry name" value="TWO-COMPONENT RESPONSE REGULATOR"/>
    <property type="match status" value="1"/>
</dbReference>
<feature type="region of interest" description="Disordered" evidence="6">
    <location>
        <begin position="72"/>
        <end position="91"/>
    </location>
</feature>
<dbReference type="SMART" id="SM00421">
    <property type="entry name" value="HTH_LUXR"/>
    <property type="match status" value="1"/>
</dbReference>
<feature type="compositionally biased region" description="Low complexity" evidence="6">
    <location>
        <begin position="79"/>
        <end position="91"/>
    </location>
</feature>
<dbReference type="EMBL" id="JACBYE010000020">
    <property type="protein sequence ID" value="NYS93781.1"/>
    <property type="molecule type" value="Genomic_DNA"/>
</dbReference>
<comment type="caution">
    <text evidence="9">The sequence shown here is derived from an EMBL/GenBank/DDBJ whole genome shotgun (WGS) entry which is preliminary data.</text>
</comment>
<name>A0A853ETF0_9MICO</name>
<keyword evidence="1 5" id="KW-0597">Phosphoprotein</keyword>